<dbReference type="GO" id="GO:0003866">
    <property type="term" value="F:3-phosphoshikimate 1-carboxyvinyltransferase activity"/>
    <property type="evidence" value="ECO:0007669"/>
    <property type="project" value="TreeGrafter"/>
</dbReference>
<dbReference type="InterPro" id="IPR036968">
    <property type="entry name" value="Enolpyruvate_Tfrase_sf"/>
</dbReference>
<comment type="caution">
    <text evidence="3">The sequence shown here is derived from an EMBL/GenBank/DDBJ whole genome shotgun (WGS) entry which is preliminary data.</text>
</comment>
<dbReference type="PANTHER" id="PTHR21090">
    <property type="entry name" value="AROM/DEHYDROQUINATE SYNTHASE"/>
    <property type="match status" value="1"/>
</dbReference>
<feature type="non-terminal residue" evidence="3">
    <location>
        <position position="160"/>
    </location>
</feature>
<feature type="domain" description="Enolpyruvate transferase" evidence="2">
    <location>
        <begin position="6"/>
        <end position="158"/>
    </location>
</feature>
<dbReference type="AlphaFoldDB" id="A0A0F9D581"/>
<dbReference type="PANTHER" id="PTHR21090:SF5">
    <property type="entry name" value="PENTAFUNCTIONAL AROM POLYPEPTIDE"/>
    <property type="match status" value="1"/>
</dbReference>
<keyword evidence="1" id="KW-0808">Transferase</keyword>
<evidence type="ECO:0000256" key="1">
    <source>
        <dbReference type="ARBA" id="ARBA00022679"/>
    </source>
</evidence>
<gene>
    <name evidence="3" type="ORF">LCGC14_2530340</name>
</gene>
<organism evidence="3">
    <name type="scientific">marine sediment metagenome</name>
    <dbReference type="NCBI Taxonomy" id="412755"/>
    <lineage>
        <taxon>unclassified sequences</taxon>
        <taxon>metagenomes</taxon>
        <taxon>ecological metagenomes</taxon>
    </lineage>
</organism>
<dbReference type="GO" id="GO:0009423">
    <property type="term" value="P:chorismate biosynthetic process"/>
    <property type="evidence" value="ECO:0007669"/>
    <property type="project" value="TreeGrafter"/>
</dbReference>
<proteinExistence type="predicted"/>
<reference evidence="3" key="1">
    <citation type="journal article" date="2015" name="Nature">
        <title>Complex archaea that bridge the gap between prokaryotes and eukaryotes.</title>
        <authorList>
            <person name="Spang A."/>
            <person name="Saw J.H."/>
            <person name="Jorgensen S.L."/>
            <person name="Zaremba-Niedzwiedzka K."/>
            <person name="Martijn J."/>
            <person name="Lind A.E."/>
            <person name="van Eijk R."/>
            <person name="Schleper C."/>
            <person name="Guy L."/>
            <person name="Ettema T.J."/>
        </authorList>
    </citation>
    <scope>NUCLEOTIDE SEQUENCE</scope>
</reference>
<evidence type="ECO:0000313" key="3">
    <source>
        <dbReference type="EMBL" id="KKL12981.1"/>
    </source>
</evidence>
<dbReference type="Gene3D" id="3.65.10.10">
    <property type="entry name" value="Enolpyruvate transferase domain"/>
    <property type="match status" value="1"/>
</dbReference>
<name>A0A0F9D581_9ZZZZ</name>
<protein>
    <recommendedName>
        <fullName evidence="2">Enolpyruvate transferase domain-containing protein</fullName>
    </recommendedName>
</protein>
<dbReference type="EMBL" id="LAZR01041047">
    <property type="protein sequence ID" value="KKL12981.1"/>
    <property type="molecule type" value="Genomic_DNA"/>
</dbReference>
<dbReference type="Pfam" id="PF00275">
    <property type="entry name" value="EPSP_synthase"/>
    <property type="match status" value="1"/>
</dbReference>
<evidence type="ECO:0000259" key="2">
    <source>
        <dbReference type="Pfam" id="PF00275"/>
    </source>
</evidence>
<dbReference type="SUPFAM" id="SSF55205">
    <property type="entry name" value="EPT/RTPC-like"/>
    <property type="match status" value="1"/>
</dbReference>
<sequence>MDLFVQASRHLRGTIAVPPNKSHSFRALIMACLAEGTSRIVSPAVSADWMRGVEAMEMLGASIEPKGADSWEVIGAGGKLHCPDDVINCGNSGIIFRFFTALAACVPGYTVLTGDDSIRNIRPAGPLIDALNSLGAWAVSTKGDGHAPVVVRGRLKGGQA</sequence>
<dbReference type="InterPro" id="IPR001986">
    <property type="entry name" value="Enolpyruvate_Tfrase_dom"/>
</dbReference>
<dbReference type="InterPro" id="IPR013792">
    <property type="entry name" value="RNA3'P_cycl/enolpyr_Trfase_a/b"/>
</dbReference>
<accession>A0A0F9D581</accession>